<evidence type="ECO:0008006" key="16">
    <source>
        <dbReference type="Google" id="ProtNLM"/>
    </source>
</evidence>
<dbReference type="SMART" id="SM01024">
    <property type="entry name" value="BCS1_N"/>
    <property type="match status" value="1"/>
</dbReference>
<evidence type="ECO:0000256" key="7">
    <source>
        <dbReference type="ARBA" id="ARBA00022840"/>
    </source>
</evidence>
<dbReference type="SMART" id="SM00382">
    <property type="entry name" value="AAA"/>
    <property type="match status" value="1"/>
</dbReference>
<organism evidence="15">
    <name type="scientific">Coccolithus braarudii</name>
    <dbReference type="NCBI Taxonomy" id="221442"/>
    <lineage>
        <taxon>Eukaryota</taxon>
        <taxon>Haptista</taxon>
        <taxon>Haptophyta</taxon>
        <taxon>Prymnesiophyceae</taxon>
        <taxon>Coccolithales</taxon>
        <taxon>Coccolithaceae</taxon>
        <taxon>Coccolithus</taxon>
    </lineage>
</organism>
<keyword evidence="3" id="KW-0812">Transmembrane</keyword>
<dbReference type="GO" id="GO:0005743">
    <property type="term" value="C:mitochondrial inner membrane"/>
    <property type="evidence" value="ECO:0007669"/>
    <property type="project" value="UniProtKB-SubCell"/>
</dbReference>
<dbReference type="Pfam" id="PF25426">
    <property type="entry name" value="AAA_lid_BCS1"/>
    <property type="match status" value="1"/>
</dbReference>
<dbReference type="SUPFAM" id="SSF52540">
    <property type="entry name" value="P-loop containing nucleoside triphosphate hydrolases"/>
    <property type="match status" value="1"/>
</dbReference>
<keyword evidence="9" id="KW-0496">Mitochondrion</keyword>
<dbReference type="InterPro" id="IPR014851">
    <property type="entry name" value="BCS1_N"/>
</dbReference>
<evidence type="ECO:0000313" key="15">
    <source>
        <dbReference type="EMBL" id="CAD8613697.1"/>
    </source>
</evidence>
<dbReference type="Gene3D" id="3.40.50.300">
    <property type="entry name" value="P-loop containing nucleotide triphosphate hydrolases"/>
    <property type="match status" value="1"/>
</dbReference>
<keyword evidence="7 12" id="KW-0067">ATP-binding</keyword>
<keyword evidence="5" id="KW-0999">Mitochondrion inner membrane</keyword>
<gene>
    <name evidence="15" type="ORF">CPEL01642_LOCUS17077</name>
</gene>
<evidence type="ECO:0000256" key="6">
    <source>
        <dbReference type="ARBA" id="ARBA00022801"/>
    </source>
</evidence>
<dbReference type="AlphaFoldDB" id="A0A7S0Q794"/>
<name>A0A7S0Q794_9EUKA</name>
<evidence type="ECO:0000256" key="4">
    <source>
        <dbReference type="ARBA" id="ARBA00022741"/>
    </source>
</evidence>
<dbReference type="InterPro" id="IPR003960">
    <property type="entry name" value="ATPase_AAA_CS"/>
</dbReference>
<sequence>MLGTGLAFLRGAGKAASTMAQRHLLVTLEVTSKDRAYPWVLHWLTEQARSSGSTAGAVAQHVTVDTISRRLASGKMVTHFEFTPCPGRHVMRYNGQLLMIDRVREQQTVDLSTGQPWESVKLTALGRTRSVFEEFLQDARDFATSKQEQTTTIYSNWGTEWRPFGPPRRRRPLHSVVLDQGIAEHLRDDVGEFLDSSKWYADRGIPYRRGYLLHGPPGSGKSSFVASLAGAIGHDICVLNLSEAGLTDDRLAHALTLAPPQSLVLLEDIDAAFIERDPRDRRSAFVTFSGLLNALDGVAAGEERLVFMTTNHIERLDPALIRPGRIDVIHEISNATPYQMRQLFLNFFPEDQELAERFVEAMDGANTSMALLQSFFMLNRHSASQAIEQAPEFMAGLREARGPMQQRMSEAVVGNSLRSK</sequence>
<dbReference type="InterPro" id="IPR050747">
    <property type="entry name" value="Mitochondrial_chaperone_BCS1"/>
</dbReference>
<evidence type="ECO:0000256" key="3">
    <source>
        <dbReference type="ARBA" id="ARBA00022692"/>
    </source>
</evidence>
<evidence type="ECO:0000256" key="1">
    <source>
        <dbReference type="ARBA" id="ARBA00004434"/>
    </source>
</evidence>
<feature type="domain" description="BCS1 N-terminal" evidence="14">
    <location>
        <begin position="1"/>
        <end position="176"/>
    </location>
</feature>
<dbReference type="InterPro" id="IPR027417">
    <property type="entry name" value="P-loop_NTPase"/>
</dbReference>
<evidence type="ECO:0000256" key="9">
    <source>
        <dbReference type="ARBA" id="ARBA00023128"/>
    </source>
</evidence>
<feature type="domain" description="AAA+ ATPase" evidence="13">
    <location>
        <begin position="207"/>
        <end position="336"/>
    </location>
</feature>
<keyword evidence="10" id="KW-0472">Membrane</keyword>
<comment type="catalytic activity">
    <reaction evidence="11">
        <text>ATP + H2O = ADP + phosphate + H(+)</text>
        <dbReference type="Rhea" id="RHEA:13065"/>
        <dbReference type="ChEBI" id="CHEBI:15377"/>
        <dbReference type="ChEBI" id="CHEBI:15378"/>
        <dbReference type="ChEBI" id="CHEBI:30616"/>
        <dbReference type="ChEBI" id="CHEBI:43474"/>
        <dbReference type="ChEBI" id="CHEBI:456216"/>
    </reaction>
    <physiologicalReaction direction="left-to-right" evidence="11">
        <dbReference type="Rhea" id="RHEA:13066"/>
    </physiologicalReaction>
</comment>
<keyword evidence="4 12" id="KW-0547">Nucleotide-binding</keyword>
<evidence type="ECO:0000256" key="12">
    <source>
        <dbReference type="RuleBase" id="RU003651"/>
    </source>
</evidence>
<proteinExistence type="inferred from homology"/>
<dbReference type="InterPro" id="IPR057495">
    <property type="entry name" value="AAA_lid_BCS1"/>
</dbReference>
<dbReference type="InterPro" id="IPR003959">
    <property type="entry name" value="ATPase_AAA_core"/>
</dbReference>
<keyword evidence="6" id="KW-0378">Hydrolase</keyword>
<dbReference type="Pfam" id="PF08740">
    <property type="entry name" value="BCS1_N"/>
    <property type="match status" value="1"/>
</dbReference>
<dbReference type="PANTHER" id="PTHR23070">
    <property type="entry name" value="BCS1 AAA-TYPE ATPASE"/>
    <property type="match status" value="1"/>
</dbReference>
<evidence type="ECO:0000259" key="13">
    <source>
        <dbReference type="SMART" id="SM00382"/>
    </source>
</evidence>
<evidence type="ECO:0000256" key="2">
    <source>
        <dbReference type="ARBA" id="ARBA00007448"/>
    </source>
</evidence>
<comment type="subcellular location">
    <subcellularLocation>
        <location evidence="1">Mitochondrion inner membrane</location>
        <topology evidence="1">Single-pass membrane protein</topology>
    </subcellularLocation>
</comment>
<keyword evidence="8" id="KW-1133">Transmembrane helix</keyword>
<protein>
    <recommendedName>
        <fullName evidence="16">Mitochondrial chaperone BCS1</fullName>
    </recommendedName>
</protein>
<evidence type="ECO:0000259" key="14">
    <source>
        <dbReference type="SMART" id="SM01024"/>
    </source>
</evidence>
<dbReference type="GO" id="GO:0005524">
    <property type="term" value="F:ATP binding"/>
    <property type="evidence" value="ECO:0007669"/>
    <property type="project" value="UniProtKB-KW"/>
</dbReference>
<dbReference type="GO" id="GO:0016887">
    <property type="term" value="F:ATP hydrolysis activity"/>
    <property type="evidence" value="ECO:0007669"/>
    <property type="project" value="InterPro"/>
</dbReference>
<dbReference type="CDD" id="cd19510">
    <property type="entry name" value="RecA-like_BCS1"/>
    <property type="match status" value="1"/>
</dbReference>
<dbReference type="FunFam" id="3.40.50.300:FF:000768">
    <property type="entry name" value="Probable mitochondrial chaperone bcs1"/>
    <property type="match status" value="1"/>
</dbReference>
<dbReference type="GO" id="GO:0034551">
    <property type="term" value="P:mitochondrial respiratory chain complex III assembly"/>
    <property type="evidence" value="ECO:0007669"/>
    <property type="project" value="UniProtKB-ARBA"/>
</dbReference>
<evidence type="ECO:0000256" key="5">
    <source>
        <dbReference type="ARBA" id="ARBA00022792"/>
    </source>
</evidence>
<evidence type="ECO:0000256" key="8">
    <source>
        <dbReference type="ARBA" id="ARBA00022989"/>
    </source>
</evidence>
<dbReference type="Pfam" id="PF00004">
    <property type="entry name" value="AAA"/>
    <property type="match status" value="1"/>
</dbReference>
<dbReference type="InterPro" id="IPR003593">
    <property type="entry name" value="AAA+_ATPase"/>
</dbReference>
<comment type="similarity">
    <text evidence="2">Belongs to the AAA ATPase family. BCS1 subfamily.</text>
</comment>
<evidence type="ECO:0000256" key="11">
    <source>
        <dbReference type="ARBA" id="ARBA00048778"/>
    </source>
</evidence>
<dbReference type="EMBL" id="HBEY01035807">
    <property type="protein sequence ID" value="CAD8613697.1"/>
    <property type="molecule type" value="Transcribed_RNA"/>
</dbReference>
<accession>A0A7S0Q794</accession>
<reference evidence="15" key="1">
    <citation type="submission" date="2021-01" db="EMBL/GenBank/DDBJ databases">
        <authorList>
            <person name="Corre E."/>
            <person name="Pelletier E."/>
            <person name="Niang G."/>
            <person name="Scheremetjew M."/>
            <person name="Finn R."/>
            <person name="Kale V."/>
            <person name="Holt S."/>
            <person name="Cochrane G."/>
            <person name="Meng A."/>
            <person name="Brown T."/>
            <person name="Cohen L."/>
        </authorList>
    </citation>
    <scope>NUCLEOTIDE SEQUENCE</scope>
    <source>
        <strain evidence="15">PLY182g</strain>
    </source>
</reference>
<evidence type="ECO:0000256" key="10">
    <source>
        <dbReference type="ARBA" id="ARBA00023136"/>
    </source>
</evidence>
<dbReference type="PROSITE" id="PS00674">
    <property type="entry name" value="AAA"/>
    <property type="match status" value="1"/>
</dbReference>